<organism evidence="2 3">
    <name type="scientific">Melipona bicolor</name>
    <dbReference type="NCBI Taxonomy" id="60889"/>
    <lineage>
        <taxon>Eukaryota</taxon>
        <taxon>Metazoa</taxon>
        <taxon>Ecdysozoa</taxon>
        <taxon>Arthropoda</taxon>
        <taxon>Hexapoda</taxon>
        <taxon>Insecta</taxon>
        <taxon>Pterygota</taxon>
        <taxon>Neoptera</taxon>
        <taxon>Endopterygota</taxon>
        <taxon>Hymenoptera</taxon>
        <taxon>Apocrita</taxon>
        <taxon>Aculeata</taxon>
        <taxon>Apoidea</taxon>
        <taxon>Anthophila</taxon>
        <taxon>Apidae</taxon>
        <taxon>Melipona</taxon>
    </lineage>
</organism>
<keyword evidence="3" id="KW-1185">Reference proteome</keyword>
<evidence type="ECO:0000256" key="1">
    <source>
        <dbReference type="SAM" id="MobiDB-lite"/>
    </source>
</evidence>
<comment type="caution">
    <text evidence="2">The sequence shown here is derived from an EMBL/GenBank/DDBJ whole genome shotgun (WGS) entry which is preliminary data.</text>
</comment>
<dbReference type="Proteomes" id="UP001177670">
    <property type="component" value="Unassembled WGS sequence"/>
</dbReference>
<dbReference type="EMBL" id="JAHYIQ010000041">
    <property type="protein sequence ID" value="KAK1118795.1"/>
    <property type="molecule type" value="Genomic_DNA"/>
</dbReference>
<reference evidence="2" key="1">
    <citation type="submission" date="2021-10" db="EMBL/GenBank/DDBJ databases">
        <title>Melipona bicolor Genome sequencing and assembly.</title>
        <authorList>
            <person name="Araujo N.S."/>
            <person name="Arias M.C."/>
        </authorList>
    </citation>
    <scope>NUCLEOTIDE SEQUENCE</scope>
    <source>
        <strain evidence="2">USP_2M_L1-L4_2017</strain>
        <tissue evidence="2">Whole body</tissue>
    </source>
</reference>
<feature type="region of interest" description="Disordered" evidence="1">
    <location>
        <begin position="1"/>
        <end position="25"/>
    </location>
</feature>
<sequence length="110" mass="12460">MCPSSSFSAIPSGVTGAERKWPIPVDPSCPLTRRPLMHRPDWRQPPRCFDTRRRVTPANRRGAIEKTSSYFIEDTGKERGGGKTIPETDEVPPSQQEDVWLEPETRGQRV</sequence>
<feature type="region of interest" description="Disordered" evidence="1">
    <location>
        <begin position="59"/>
        <end position="110"/>
    </location>
</feature>
<evidence type="ECO:0000313" key="3">
    <source>
        <dbReference type="Proteomes" id="UP001177670"/>
    </source>
</evidence>
<protein>
    <submittedName>
        <fullName evidence="2">Uncharacterized protein</fullName>
    </submittedName>
</protein>
<dbReference type="AlphaFoldDB" id="A0AA40KFZ4"/>
<evidence type="ECO:0000313" key="2">
    <source>
        <dbReference type="EMBL" id="KAK1118795.1"/>
    </source>
</evidence>
<name>A0AA40KFZ4_9HYME</name>
<proteinExistence type="predicted"/>
<gene>
    <name evidence="2" type="ORF">K0M31_014795</name>
</gene>
<accession>A0AA40KFZ4</accession>